<evidence type="ECO:0000256" key="3">
    <source>
        <dbReference type="PROSITE-ProRule" id="PRU10133"/>
    </source>
</evidence>
<keyword evidence="2 4" id="KW-0833">Ubl conjugation pathway</keyword>
<dbReference type="OrthoDB" id="10253686at2759"/>
<dbReference type="SUPFAM" id="SSF54495">
    <property type="entry name" value="UBC-like"/>
    <property type="match status" value="1"/>
</dbReference>
<reference evidence="7 8" key="1">
    <citation type="journal article" date="2020" name="Cell">
        <title>Large-Scale Comparative Analyses of Tick Genomes Elucidate Their Genetic Diversity and Vector Capacities.</title>
        <authorList>
            <consortium name="Tick Genome and Microbiome Consortium (TIGMIC)"/>
            <person name="Jia N."/>
            <person name="Wang J."/>
            <person name="Shi W."/>
            <person name="Du L."/>
            <person name="Sun Y."/>
            <person name="Zhan W."/>
            <person name="Jiang J.F."/>
            <person name="Wang Q."/>
            <person name="Zhang B."/>
            <person name="Ji P."/>
            <person name="Bell-Sakyi L."/>
            <person name="Cui X.M."/>
            <person name="Yuan T.T."/>
            <person name="Jiang B.G."/>
            <person name="Yang W.F."/>
            <person name="Lam T.T."/>
            <person name="Chang Q.C."/>
            <person name="Ding S.J."/>
            <person name="Wang X.J."/>
            <person name="Zhu J.G."/>
            <person name="Ruan X.D."/>
            <person name="Zhao L."/>
            <person name="Wei J.T."/>
            <person name="Ye R.Z."/>
            <person name="Que T.C."/>
            <person name="Du C.H."/>
            <person name="Zhou Y.H."/>
            <person name="Cheng J.X."/>
            <person name="Dai P.F."/>
            <person name="Guo W.B."/>
            <person name="Han X.H."/>
            <person name="Huang E.J."/>
            <person name="Li L.F."/>
            <person name="Wei W."/>
            <person name="Gao Y.C."/>
            <person name="Liu J.Z."/>
            <person name="Shao H.Z."/>
            <person name="Wang X."/>
            <person name="Wang C.C."/>
            <person name="Yang T.C."/>
            <person name="Huo Q.B."/>
            <person name="Li W."/>
            <person name="Chen H.Y."/>
            <person name="Chen S.E."/>
            <person name="Zhou L.G."/>
            <person name="Ni X.B."/>
            <person name="Tian J.H."/>
            <person name="Sheng Y."/>
            <person name="Liu T."/>
            <person name="Pan Y.S."/>
            <person name="Xia L.Y."/>
            <person name="Li J."/>
            <person name="Zhao F."/>
            <person name="Cao W.C."/>
        </authorList>
    </citation>
    <scope>NUCLEOTIDE SEQUENCE [LARGE SCALE GENOMIC DNA]</scope>
    <source>
        <strain evidence="7">HaeL-2018</strain>
    </source>
</reference>
<dbReference type="Proteomes" id="UP000821853">
    <property type="component" value="Chromosome 3"/>
</dbReference>
<keyword evidence="8" id="KW-1185">Reference proteome</keyword>
<dbReference type="Pfam" id="PF00179">
    <property type="entry name" value="UQ_con"/>
    <property type="match status" value="1"/>
</dbReference>
<comment type="caution">
    <text evidence="7">The sequence shown here is derived from an EMBL/GenBank/DDBJ whole genome shotgun (WGS) entry which is preliminary data.</text>
</comment>
<comment type="similarity">
    <text evidence="4">Belongs to the ubiquitin-conjugating enzyme family.</text>
</comment>
<keyword evidence="4" id="KW-0067">ATP-binding</keyword>
<evidence type="ECO:0000313" key="8">
    <source>
        <dbReference type="Proteomes" id="UP000821853"/>
    </source>
</evidence>
<proteinExistence type="inferred from homology"/>
<dbReference type="OMA" id="DTQGNTC"/>
<feature type="region of interest" description="Disordered" evidence="5">
    <location>
        <begin position="15"/>
        <end position="38"/>
    </location>
</feature>
<evidence type="ECO:0000256" key="5">
    <source>
        <dbReference type="SAM" id="MobiDB-lite"/>
    </source>
</evidence>
<protein>
    <recommendedName>
        <fullName evidence="6">UBC core domain-containing protein</fullName>
    </recommendedName>
</protein>
<organism evidence="7 8">
    <name type="scientific">Haemaphysalis longicornis</name>
    <name type="common">Bush tick</name>
    <dbReference type="NCBI Taxonomy" id="44386"/>
    <lineage>
        <taxon>Eukaryota</taxon>
        <taxon>Metazoa</taxon>
        <taxon>Ecdysozoa</taxon>
        <taxon>Arthropoda</taxon>
        <taxon>Chelicerata</taxon>
        <taxon>Arachnida</taxon>
        <taxon>Acari</taxon>
        <taxon>Parasitiformes</taxon>
        <taxon>Ixodida</taxon>
        <taxon>Ixodoidea</taxon>
        <taxon>Ixodidae</taxon>
        <taxon>Haemaphysalinae</taxon>
        <taxon>Haemaphysalis</taxon>
    </lineage>
</organism>
<keyword evidence="4" id="KW-0547">Nucleotide-binding</keyword>
<dbReference type="CDD" id="cd23791">
    <property type="entry name" value="UBCc_UBE2C"/>
    <property type="match status" value="1"/>
</dbReference>
<evidence type="ECO:0000259" key="6">
    <source>
        <dbReference type="PROSITE" id="PS50127"/>
    </source>
</evidence>
<dbReference type="Gene3D" id="3.10.110.10">
    <property type="entry name" value="Ubiquitin Conjugating Enzyme"/>
    <property type="match status" value="1"/>
</dbReference>
<dbReference type="EMBL" id="JABSTR010000005">
    <property type="protein sequence ID" value="KAH9371983.1"/>
    <property type="molecule type" value="Genomic_DNA"/>
</dbReference>
<feature type="active site" description="Glycyl thioester intermediate" evidence="3">
    <location>
        <position position="124"/>
    </location>
</feature>
<sequence>MSRDSVLKMASQNVDDTASAGMATGDGDQPGQASRSNVPAAANRLRQELLALMTCGDAMVSAFPEDQDIFDWVATIHGPAGTAYENLVYRLRMKFPPNYPCAGPVVQFETPCFHPNVDEVGNICLDILKDQWTALLDVRTVLLSIQSLLAEPNVASPLNTYAAEIWTNQELYKKAVLDKYEMAAKATGESPE</sequence>
<dbReference type="PANTHER" id="PTHR24067">
    <property type="entry name" value="UBIQUITIN-CONJUGATING ENZYME E2"/>
    <property type="match status" value="1"/>
</dbReference>
<dbReference type="VEuPathDB" id="VectorBase:HLOH_056617"/>
<feature type="domain" description="UBC core" evidence="6">
    <location>
        <begin position="40"/>
        <end position="185"/>
    </location>
</feature>
<evidence type="ECO:0000256" key="4">
    <source>
        <dbReference type="RuleBase" id="RU362109"/>
    </source>
</evidence>
<dbReference type="PROSITE" id="PS00183">
    <property type="entry name" value="UBC_1"/>
    <property type="match status" value="1"/>
</dbReference>
<evidence type="ECO:0000256" key="1">
    <source>
        <dbReference type="ARBA" id="ARBA00022679"/>
    </source>
</evidence>
<keyword evidence="1" id="KW-0808">Transferase</keyword>
<dbReference type="PROSITE" id="PS50127">
    <property type="entry name" value="UBC_2"/>
    <property type="match status" value="1"/>
</dbReference>
<dbReference type="InterPro" id="IPR000608">
    <property type="entry name" value="UBC"/>
</dbReference>
<dbReference type="InterPro" id="IPR023313">
    <property type="entry name" value="UBQ-conjugating_AS"/>
</dbReference>
<gene>
    <name evidence="7" type="ORF">HPB48_019300</name>
</gene>
<evidence type="ECO:0000256" key="2">
    <source>
        <dbReference type="ARBA" id="ARBA00022786"/>
    </source>
</evidence>
<name>A0A9J6GAP5_HAELO</name>
<evidence type="ECO:0000313" key="7">
    <source>
        <dbReference type="EMBL" id="KAH9371983.1"/>
    </source>
</evidence>
<dbReference type="GO" id="GO:0005524">
    <property type="term" value="F:ATP binding"/>
    <property type="evidence" value="ECO:0007669"/>
    <property type="project" value="UniProtKB-UniRule"/>
</dbReference>
<dbReference type="GO" id="GO:0016740">
    <property type="term" value="F:transferase activity"/>
    <property type="evidence" value="ECO:0007669"/>
    <property type="project" value="UniProtKB-KW"/>
</dbReference>
<dbReference type="SMART" id="SM00212">
    <property type="entry name" value="UBCc"/>
    <property type="match status" value="1"/>
</dbReference>
<accession>A0A9J6GAP5</accession>
<dbReference type="AlphaFoldDB" id="A0A9J6GAP5"/>
<dbReference type="InterPro" id="IPR050113">
    <property type="entry name" value="Ub_conjugating_enzyme"/>
</dbReference>
<dbReference type="InterPro" id="IPR016135">
    <property type="entry name" value="UBQ-conjugating_enzyme/RWD"/>
</dbReference>